<keyword evidence="2" id="KW-1185">Reference proteome</keyword>
<protein>
    <submittedName>
        <fullName evidence="1">Uncharacterized protein</fullName>
    </submittedName>
</protein>
<comment type="caution">
    <text evidence="1">The sequence shown here is derived from an EMBL/GenBank/DDBJ whole genome shotgun (WGS) entry which is preliminary data.</text>
</comment>
<evidence type="ECO:0000313" key="2">
    <source>
        <dbReference type="Proteomes" id="UP000482800"/>
    </source>
</evidence>
<dbReference type="EMBL" id="BLPF01000002">
    <property type="protein sequence ID" value="GFJ81608.1"/>
    <property type="molecule type" value="Genomic_DNA"/>
</dbReference>
<reference evidence="1 2" key="2">
    <citation type="submission" date="2020-03" db="EMBL/GenBank/DDBJ databases">
        <authorList>
            <person name="Ichikawa N."/>
            <person name="Kimura A."/>
            <person name="Kitahashi Y."/>
            <person name="Uohara A."/>
        </authorList>
    </citation>
    <scope>NUCLEOTIDE SEQUENCE [LARGE SCALE GENOMIC DNA]</scope>
    <source>
        <strain evidence="1 2">NBRC 108639</strain>
    </source>
</reference>
<reference evidence="1 2" key="1">
    <citation type="submission" date="2020-03" db="EMBL/GenBank/DDBJ databases">
        <title>Whole genome shotgun sequence of Phytohabitans houttuyneae NBRC 108639.</title>
        <authorList>
            <person name="Komaki H."/>
            <person name="Tamura T."/>
        </authorList>
    </citation>
    <scope>NUCLEOTIDE SEQUENCE [LARGE SCALE GENOMIC DNA]</scope>
    <source>
        <strain evidence="1 2">NBRC 108639</strain>
    </source>
</reference>
<proteinExistence type="predicted"/>
<name>A0A6V8KGS9_9ACTN</name>
<dbReference type="RefSeq" id="WP_173061071.1">
    <property type="nucleotide sequence ID" value="NZ_BAABGO010000031.1"/>
</dbReference>
<gene>
    <name evidence="1" type="ORF">Phou_057880</name>
</gene>
<accession>A0A6V8KGS9</accession>
<dbReference type="AlphaFoldDB" id="A0A6V8KGS9"/>
<organism evidence="1 2">
    <name type="scientific">Phytohabitans houttuyneae</name>
    <dbReference type="NCBI Taxonomy" id="1076126"/>
    <lineage>
        <taxon>Bacteria</taxon>
        <taxon>Bacillati</taxon>
        <taxon>Actinomycetota</taxon>
        <taxon>Actinomycetes</taxon>
        <taxon>Micromonosporales</taxon>
        <taxon>Micromonosporaceae</taxon>
    </lineage>
</organism>
<sequence>MTSLAPRFCAFGAERDVAAAVAEELGRRGGLGTLSPALRTLSEGTRAAAANEIGAVAAVASTVDLSAVLAVGWSRYAALQNAGRATSADPTASVVVELARHEITSEQHPYVDVLVNEVPVGRVNLEVRLELVVVGLAATVRAGRVVNLTGGDCEATATLAVERARVLSRSWRLDLPAQVPLGAGIPLTRTAAH</sequence>
<dbReference type="Proteomes" id="UP000482800">
    <property type="component" value="Unassembled WGS sequence"/>
</dbReference>
<evidence type="ECO:0000313" key="1">
    <source>
        <dbReference type="EMBL" id="GFJ81608.1"/>
    </source>
</evidence>